<evidence type="ECO:0000313" key="2">
    <source>
        <dbReference type="Proteomes" id="UP001335648"/>
    </source>
</evidence>
<evidence type="ECO:0000313" key="1">
    <source>
        <dbReference type="EMBL" id="KAK5897622.1"/>
    </source>
</evidence>
<accession>A0AAN8H0Q9</accession>
<reference evidence="1 2" key="1">
    <citation type="journal article" date="2023" name="Mol. Biol. Evol.">
        <title>Genomics of Secondarily Temperate Adaptation in the Only Non-Antarctic Icefish.</title>
        <authorList>
            <person name="Rivera-Colon A.G."/>
            <person name="Rayamajhi N."/>
            <person name="Minhas B.F."/>
            <person name="Madrigal G."/>
            <person name="Bilyk K.T."/>
            <person name="Yoon V."/>
            <person name="Hune M."/>
            <person name="Gregory S."/>
            <person name="Cheng C.H.C."/>
            <person name="Catchen J.M."/>
        </authorList>
    </citation>
    <scope>NUCLEOTIDE SEQUENCE [LARGE SCALE GENOMIC DNA]</scope>
    <source>
        <strain evidence="1">JC2023a</strain>
    </source>
</reference>
<organism evidence="1 2">
    <name type="scientific">Champsocephalus esox</name>
    <name type="common">pike icefish</name>
    <dbReference type="NCBI Taxonomy" id="159716"/>
    <lineage>
        <taxon>Eukaryota</taxon>
        <taxon>Metazoa</taxon>
        <taxon>Chordata</taxon>
        <taxon>Craniata</taxon>
        <taxon>Vertebrata</taxon>
        <taxon>Euteleostomi</taxon>
        <taxon>Actinopterygii</taxon>
        <taxon>Neopterygii</taxon>
        <taxon>Teleostei</taxon>
        <taxon>Neoteleostei</taxon>
        <taxon>Acanthomorphata</taxon>
        <taxon>Eupercaria</taxon>
        <taxon>Perciformes</taxon>
        <taxon>Notothenioidei</taxon>
        <taxon>Channichthyidae</taxon>
        <taxon>Champsocephalus</taxon>
    </lineage>
</organism>
<sequence>MSTLSQTDAWGAAFDTRWLRLKVAVVPTSASSSLTWAVAPKHTADGLVSTSEPWSGLCDVIVKLSSNEDDSLLPVCRYVSGRA</sequence>
<keyword evidence="2" id="KW-1185">Reference proteome</keyword>
<proteinExistence type="predicted"/>
<gene>
    <name evidence="1" type="ORF">CesoFtcFv8_010669</name>
</gene>
<comment type="caution">
    <text evidence="1">The sequence shown here is derived from an EMBL/GenBank/DDBJ whole genome shotgun (WGS) entry which is preliminary data.</text>
</comment>
<dbReference type="Proteomes" id="UP001335648">
    <property type="component" value="Unassembled WGS sequence"/>
</dbReference>
<dbReference type="EMBL" id="JAULUE010002053">
    <property type="protein sequence ID" value="KAK5897622.1"/>
    <property type="molecule type" value="Genomic_DNA"/>
</dbReference>
<dbReference type="AlphaFoldDB" id="A0AAN8H0Q9"/>
<name>A0AAN8H0Q9_9TELE</name>
<protein>
    <submittedName>
        <fullName evidence="1">Uncharacterized protein</fullName>
    </submittedName>
</protein>